<evidence type="ECO:0000313" key="2">
    <source>
        <dbReference type="Proteomes" id="UP000035081"/>
    </source>
</evidence>
<proteinExistence type="predicted"/>
<organism evidence="1 2">
    <name type="scientific">Marinobacter salarius</name>
    <dbReference type="NCBI Taxonomy" id="1420917"/>
    <lineage>
        <taxon>Bacteria</taxon>
        <taxon>Pseudomonadati</taxon>
        <taxon>Pseudomonadota</taxon>
        <taxon>Gammaproteobacteria</taxon>
        <taxon>Pseudomonadales</taxon>
        <taxon>Marinobacteraceae</taxon>
        <taxon>Marinobacter</taxon>
    </lineage>
</organism>
<dbReference type="AlphaFoldDB" id="W5Z3P6"/>
<evidence type="ECO:0000313" key="1">
    <source>
        <dbReference type="EMBL" id="AHI33103.1"/>
    </source>
</evidence>
<protein>
    <submittedName>
        <fullName evidence="1">Uncharacterized protein</fullName>
    </submittedName>
</protein>
<gene>
    <name evidence="1" type="ORF">AU15_07840</name>
</gene>
<dbReference type="KEGG" id="msr:AU15_07840"/>
<dbReference type="Proteomes" id="UP000035081">
    <property type="component" value="Chromosome"/>
</dbReference>
<sequence length="183" mass="20959">MTLKPKSLNEIEELSKATNDHFDLLSREVFVYLEEFSDRVESANAGDEIAGEKLLRYLRACLKSRKLPDPLVADWAAQCIFEITEHGINPNKAFSLKPEAGRPKTGENHLRDLLTWEDVEKIRLEHGLNKIEAIALYQEKRHSLARLLESGGEKGTWEEISTLEKHYRQGASLVKRYLKETGK</sequence>
<dbReference type="EMBL" id="CP007152">
    <property type="protein sequence ID" value="AHI33103.1"/>
    <property type="molecule type" value="Genomic_DNA"/>
</dbReference>
<accession>W5Z3P6</accession>
<name>W5Z3P6_9GAMM</name>
<dbReference type="HOGENOM" id="CLU_1473538_0_0_6"/>
<reference evidence="1 2" key="1">
    <citation type="journal article" date="2014" name="Genome Announc.">
        <title>Draft Genome Sequences of Marinobacter similis A3d10T and Marinobacter salarius R9SW1T.</title>
        <authorList>
            <person name="Ivanova E.P."/>
            <person name="Ng H.J."/>
            <person name="Webb H.K."/>
            <person name="Feng G."/>
            <person name="Oshima K."/>
            <person name="Hattori M."/>
            <person name="Ohkuma M."/>
            <person name="Sergeev A.F."/>
            <person name="Mikhailov V.V."/>
            <person name="Crawford R.J."/>
            <person name="Sawabe T."/>
        </authorList>
    </citation>
    <scope>NUCLEOTIDE SEQUENCE [LARGE SCALE GENOMIC DNA]</scope>
    <source>
        <strain evidence="2">A3d10 and R9SW1</strain>
    </source>
</reference>